<comment type="caution">
    <text evidence="2">The sequence shown here is derived from an EMBL/GenBank/DDBJ whole genome shotgun (WGS) entry which is preliminary data.</text>
</comment>
<dbReference type="Gene3D" id="3.40.630.30">
    <property type="match status" value="1"/>
</dbReference>
<dbReference type="SUPFAM" id="SSF55729">
    <property type="entry name" value="Acyl-CoA N-acyltransferases (Nat)"/>
    <property type="match status" value="1"/>
</dbReference>
<dbReference type="PANTHER" id="PTHR43792:SF1">
    <property type="entry name" value="N-ACETYLTRANSFERASE DOMAIN-CONTAINING PROTEIN"/>
    <property type="match status" value="1"/>
</dbReference>
<evidence type="ECO:0000313" key="2">
    <source>
        <dbReference type="EMBL" id="MBN7820752.1"/>
    </source>
</evidence>
<keyword evidence="3" id="KW-1185">Reference proteome</keyword>
<gene>
    <name evidence="2" type="ORF">J0A65_12810</name>
</gene>
<protein>
    <submittedName>
        <fullName evidence="2">GNAT family N-acetyltransferase</fullName>
    </submittedName>
</protein>
<dbReference type="InterPro" id="IPR000182">
    <property type="entry name" value="GNAT_dom"/>
</dbReference>
<dbReference type="EMBL" id="JAFKCS010000012">
    <property type="protein sequence ID" value="MBN7820752.1"/>
    <property type="molecule type" value="Genomic_DNA"/>
</dbReference>
<evidence type="ECO:0000313" key="3">
    <source>
        <dbReference type="Proteomes" id="UP000663992"/>
    </source>
</evidence>
<dbReference type="RefSeq" id="WP_206594585.1">
    <property type="nucleotide sequence ID" value="NZ_JAFKCS010000012.1"/>
</dbReference>
<sequence length="192" mass="20987">MAAIGSDLLPRYDGNAISLFTPPMQLTTPRLSLRLLTDEDAGFILELLNDPGFLQYIGDKNVRSLDDARRHIQEGPLAMYQDKGFCLLRVGLKESDDAIGLCGLLKRDYLDHPDLGYAFLPKGRGAGYASEAIQAVLEHATAKGLNTLMAYCQADNSASIRQLDKAGFLSLGPYQLEGSSDNLILFQRTAGY</sequence>
<dbReference type="Pfam" id="PF13302">
    <property type="entry name" value="Acetyltransf_3"/>
    <property type="match status" value="1"/>
</dbReference>
<dbReference type="InterPro" id="IPR016181">
    <property type="entry name" value="Acyl_CoA_acyltransferase"/>
</dbReference>
<dbReference type="PANTHER" id="PTHR43792">
    <property type="entry name" value="GNAT FAMILY, PUTATIVE (AFU_ORTHOLOGUE AFUA_3G00765)-RELATED-RELATED"/>
    <property type="match status" value="1"/>
</dbReference>
<name>A0ABS3CUF2_9ALTE</name>
<organism evidence="2 3">
    <name type="scientific">Bowmanella yangjiangensis</name>
    <dbReference type="NCBI Taxonomy" id="2811230"/>
    <lineage>
        <taxon>Bacteria</taxon>
        <taxon>Pseudomonadati</taxon>
        <taxon>Pseudomonadota</taxon>
        <taxon>Gammaproteobacteria</taxon>
        <taxon>Alteromonadales</taxon>
        <taxon>Alteromonadaceae</taxon>
        <taxon>Bowmanella</taxon>
    </lineage>
</organism>
<accession>A0ABS3CUF2</accession>
<reference evidence="2 3" key="1">
    <citation type="submission" date="2021-03" db="EMBL/GenBank/DDBJ databases">
        <title>novel species isolated from a fishpond in China.</title>
        <authorList>
            <person name="Lu H."/>
            <person name="Cai Z."/>
        </authorList>
    </citation>
    <scope>NUCLEOTIDE SEQUENCE [LARGE SCALE GENOMIC DNA]</scope>
    <source>
        <strain evidence="2 3">Y57</strain>
    </source>
</reference>
<feature type="domain" description="N-acetyltransferase" evidence="1">
    <location>
        <begin position="31"/>
        <end position="191"/>
    </location>
</feature>
<dbReference type="Proteomes" id="UP000663992">
    <property type="component" value="Unassembled WGS sequence"/>
</dbReference>
<dbReference type="InterPro" id="IPR051531">
    <property type="entry name" value="N-acetyltransferase"/>
</dbReference>
<proteinExistence type="predicted"/>
<dbReference type="PROSITE" id="PS51186">
    <property type="entry name" value="GNAT"/>
    <property type="match status" value="1"/>
</dbReference>
<evidence type="ECO:0000259" key="1">
    <source>
        <dbReference type="PROSITE" id="PS51186"/>
    </source>
</evidence>